<feature type="region of interest" description="Disordered" evidence="1">
    <location>
        <begin position="375"/>
        <end position="423"/>
    </location>
</feature>
<feature type="compositionally biased region" description="Polar residues" evidence="1">
    <location>
        <begin position="197"/>
        <end position="216"/>
    </location>
</feature>
<proteinExistence type="predicted"/>
<feature type="region of interest" description="Disordered" evidence="1">
    <location>
        <begin position="46"/>
        <end position="94"/>
    </location>
</feature>
<feature type="compositionally biased region" description="Low complexity" evidence="1">
    <location>
        <begin position="245"/>
        <end position="255"/>
    </location>
</feature>
<feature type="compositionally biased region" description="Acidic residues" evidence="1">
    <location>
        <begin position="61"/>
        <end position="70"/>
    </location>
</feature>
<accession>A0A914L3I5</accession>
<feature type="compositionally biased region" description="Polar residues" evidence="1">
    <location>
        <begin position="73"/>
        <end position="82"/>
    </location>
</feature>
<reference evidence="3" key="1">
    <citation type="submission" date="2022-11" db="UniProtKB">
        <authorList>
            <consortium name="WormBaseParasite"/>
        </authorList>
    </citation>
    <scope>IDENTIFICATION</scope>
</reference>
<dbReference type="WBParaSite" id="Minc3s00205g07520">
    <property type="protein sequence ID" value="Minc3s00205g07520"/>
    <property type="gene ID" value="Minc3s00205g07520"/>
</dbReference>
<feature type="compositionally biased region" description="Basic and acidic residues" evidence="1">
    <location>
        <begin position="217"/>
        <end position="231"/>
    </location>
</feature>
<organism evidence="2 3">
    <name type="scientific">Meloidogyne incognita</name>
    <name type="common">Southern root-knot nematode worm</name>
    <name type="synonym">Oxyuris incognita</name>
    <dbReference type="NCBI Taxonomy" id="6306"/>
    <lineage>
        <taxon>Eukaryota</taxon>
        <taxon>Metazoa</taxon>
        <taxon>Ecdysozoa</taxon>
        <taxon>Nematoda</taxon>
        <taxon>Chromadorea</taxon>
        <taxon>Rhabditida</taxon>
        <taxon>Tylenchina</taxon>
        <taxon>Tylenchomorpha</taxon>
        <taxon>Tylenchoidea</taxon>
        <taxon>Meloidogynidae</taxon>
        <taxon>Meloidogyninae</taxon>
        <taxon>Meloidogyne</taxon>
        <taxon>Meloidogyne incognita group</taxon>
    </lineage>
</organism>
<evidence type="ECO:0000256" key="1">
    <source>
        <dbReference type="SAM" id="MobiDB-lite"/>
    </source>
</evidence>
<name>A0A914L3I5_MELIC</name>
<evidence type="ECO:0000313" key="3">
    <source>
        <dbReference type="WBParaSite" id="Minc3s00205g07520"/>
    </source>
</evidence>
<feature type="region of interest" description="Disordered" evidence="1">
    <location>
        <begin position="114"/>
        <end position="137"/>
    </location>
</feature>
<feature type="compositionally biased region" description="Basic and acidic residues" evidence="1">
    <location>
        <begin position="413"/>
        <end position="423"/>
    </location>
</feature>
<feature type="compositionally biased region" description="Polar residues" evidence="1">
    <location>
        <begin position="395"/>
        <end position="412"/>
    </location>
</feature>
<feature type="compositionally biased region" description="Basic and acidic residues" evidence="1">
    <location>
        <begin position="375"/>
        <end position="388"/>
    </location>
</feature>
<protein>
    <submittedName>
        <fullName evidence="3">Uncharacterized protein</fullName>
    </submittedName>
</protein>
<dbReference type="AlphaFoldDB" id="A0A914L3I5"/>
<feature type="region of interest" description="Disordered" evidence="1">
    <location>
        <begin position="192"/>
        <end position="255"/>
    </location>
</feature>
<evidence type="ECO:0000313" key="2">
    <source>
        <dbReference type="Proteomes" id="UP000887563"/>
    </source>
</evidence>
<sequence>MRRRLLLSAGSTPVLIYKGAQPWTPLAQAKAFAVKTQPLVLKGEKEEFNELKRPQPAQALEDFEGSGEEPELSHSNDYNNNEVPERDANSDLHESLRQPLKRLSNRQLSVLLKQIRGQRRKQQGETEETIQDGQSRKSMLTELHTLLRSSSNSQRLRRPKLLTNINIIPNEWNIYPPKRLNNNEEIRLEGDVKNGGENETSNLLNNPSIDNITRSENTTDEKIEGNNEQHPNESINTETTENRTLETSTAAESTSTEIATTQNITTENISTESTITEGSISNDGLTINDKELSDNAGKITVTLVKKICLKSDNESLFTRITNKLRSKCFQNCTCSYRTEFKRTTEQIKTTTKTTTEASSSTVESLHSVEIGPIDKGDKFVKTNKDDKTHHKSKQSKQTGKEGQQSSKQTTTFESKKSNKDEQRIKRLKAHWRVVEQKIANEMNAAIKNSSKVISEAEKLLNKGVNKKVCMDIFLD</sequence>
<feature type="compositionally biased region" description="Basic and acidic residues" evidence="1">
    <location>
        <begin position="83"/>
        <end position="94"/>
    </location>
</feature>
<dbReference type="Proteomes" id="UP000887563">
    <property type="component" value="Unplaced"/>
</dbReference>
<keyword evidence="2" id="KW-1185">Reference proteome</keyword>